<evidence type="ECO:0000259" key="1">
    <source>
        <dbReference type="Pfam" id="PF00534"/>
    </source>
</evidence>
<evidence type="ECO:0000313" key="3">
    <source>
        <dbReference type="Proteomes" id="UP000198528"/>
    </source>
</evidence>
<protein>
    <submittedName>
        <fullName evidence="2">Glycosyltransferase involved in cell wall bisynthesis</fullName>
    </submittedName>
</protein>
<dbReference type="Pfam" id="PF00534">
    <property type="entry name" value="Glycos_transf_1"/>
    <property type="match status" value="1"/>
</dbReference>
<proteinExistence type="predicted"/>
<name>A0A1G6NME6_9ACTN</name>
<gene>
    <name evidence="2" type="ORF">SAMN04487824_1403</name>
</gene>
<dbReference type="EMBL" id="FMZL01000040">
    <property type="protein sequence ID" value="SDC68821.1"/>
    <property type="molecule type" value="Genomic_DNA"/>
</dbReference>
<dbReference type="CDD" id="cd03801">
    <property type="entry name" value="GT4_PimA-like"/>
    <property type="match status" value="1"/>
</dbReference>
<reference evidence="3" key="1">
    <citation type="submission" date="2016-10" db="EMBL/GenBank/DDBJ databases">
        <authorList>
            <person name="Varghese N."/>
            <person name="Submissions S."/>
        </authorList>
    </citation>
    <scope>NUCLEOTIDE SEQUENCE [LARGE SCALE GENOMIC DNA]</scope>
    <source>
        <strain evidence="3">DSM 22619</strain>
    </source>
</reference>
<keyword evidence="3" id="KW-1185">Reference proteome</keyword>
<dbReference type="InterPro" id="IPR001296">
    <property type="entry name" value="Glyco_trans_1"/>
</dbReference>
<sequence length="297" mass="32703">MERHWDCILVNTRFYLHSLLGLRVAENQHLTPIVCEHGSAHLSMGNRFADVFVRLWEHIVTAAVKRYKPAFCAVSQKAADWLSTFGISCDTVLSNSIDAAAYRKSSSGRNFRKELGLADDDFIVCFVGRFVPEKGMTKLVEAMESIKDPEVKLILAGDGPLRGKVDSCAGNSIFNVGRLQSADVAALMLQSNLLCLPTRSEGFCTTLLESAACSLPALITPVGGTDELITSSEYGTLLPADCAPSTIASEIRHLHQRPYLLELQGQNIHNLVEKDYSWQKTACTLMDVNRGAQQRDK</sequence>
<dbReference type="SUPFAM" id="SSF53756">
    <property type="entry name" value="UDP-Glycosyltransferase/glycogen phosphorylase"/>
    <property type="match status" value="1"/>
</dbReference>
<dbReference type="Gene3D" id="3.40.50.2000">
    <property type="entry name" value="Glycogen Phosphorylase B"/>
    <property type="match status" value="2"/>
</dbReference>
<dbReference type="Proteomes" id="UP000198528">
    <property type="component" value="Unassembled WGS sequence"/>
</dbReference>
<dbReference type="PANTHER" id="PTHR45947:SF3">
    <property type="entry name" value="SULFOQUINOVOSYL TRANSFERASE SQD2"/>
    <property type="match status" value="1"/>
</dbReference>
<organism evidence="2 3">
    <name type="scientific">Parafannyhessea umbonata</name>
    <dbReference type="NCBI Taxonomy" id="604330"/>
    <lineage>
        <taxon>Bacteria</taxon>
        <taxon>Bacillati</taxon>
        <taxon>Actinomycetota</taxon>
        <taxon>Coriobacteriia</taxon>
        <taxon>Coriobacteriales</taxon>
        <taxon>Atopobiaceae</taxon>
        <taxon>Parafannyhessea</taxon>
    </lineage>
</organism>
<feature type="domain" description="Glycosyl transferase family 1" evidence="1">
    <location>
        <begin position="110"/>
        <end position="258"/>
    </location>
</feature>
<evidence type="ECO:0000313" key="2">
    <source>
        <dbReference type="EMBL" id="SDC68821.1"/>
    </source>
</evidence>
<dbReference type="GO" id="GO:0016757">
    <property type="term" value="F:glycosyltransferase activity"/>
    <property type="evidence" value="ECO:0007669"/>
    <property type="project" value="InterPro"/>
</dbReference>
<dbReference type="InterPro" id="IPR050194">
    <property type="entry name" value="Glycosyltransferase_grp1"/>
</dbReference>
<accession>A0A1G6NME6</accession>
<dbReference type="RefSeq" id="WP_090847904.1">
    <property type="nucleotide sequence ID" value="NZ_FMZL01000040.1"/>
</dbReference>
<dbReference type="PANTHER" id="PTHR45947">
    <property type="entry name" value="SULFOQUINOVOSYL TRANSFERASE SQD2"/>
    <property type="match status" value="1"/>
</dbReference>
<dbReference type="AlphaFoldDB" id="A0A1G6NME6"/>
<keyword evidence="2" id="KW-0808">Transferase</keyword>